<dbReference type="EC" id="1.8.4.11" evidence="5"/>
<comment type="similarity">
    <text evidence="1 5">Belongs to the MsrA Met sulfoxide reductase family.</text>
</comment>
<dbReference type="Gene3D" id="3.30.1060.10">
    <property type="entry name" value="Peptide methionine sulphoxide reductase MsrA"/>
    <property type="match status" value="1"/>
</dbReference>
<dbReference type="SUPFAM" id="SSF55068">
    <property type="entry name" value="Peptide methionine sulfoxide reductase"/>
    <property type="match status" value="1"/>
</dbReference>
<evidence type="ECO:0000256" key="5">
    <source>
        <dbReference type="HAMAP-Rule" id="MF_01401"/>
    </source>
</evidence>
<sequence>MAHESNEYQTATFAGGCFWCMVEPFKKLEGVIDVISGYTGGHVKNPDYEDVTTGYSGHYESVQVIYDPAKINYSDLLDVFWRQIDPTDEFGQFGDRGDQYRTAIFYHDEEQREVAKKSKNRLEELNLFNYPIATEIIAAQPFYKAEEHHQNYYAKNSGHYEFYKKGSGREDFINKAWGNIDEKLEELNEHRFLVTQKNETEKPYKYWDN</sequence>
<comment type="function">
    <text evidence="5">Has an important function as a repair enzyme for proteins that have been inactivated by oxidation. Catalyzes the reversible oxidation-reduction of methionine sulfoxide in proteins to methionine.</text>
</comment>
<evidence type="ECO:0000256" key="3">
    <source>
        <dbReference type="ARBA" id="ARBA00047806"/>
    </source>
</evidence>
<evidence type="ECO:0000256" key="4">
    <source>
        <dbReference type="ARBA" id="ARBA00048782"/>
    </source>
</evidence>
<dbReference type="PANTHER" id="PTHR43774:SF1">
    <property type="entry name" value="PEPTIDE METHIONINE SULFOXIDE REDUCTASE MSRA 2"/>
    <property type="match status" value="1"/>
</dbReference>
<dbReference type="EMBL" id="CP046457">
    <property type="protein sequence ID" value="QGU00834.1"/>
    <property type="molecule type" value="Genomic_DNA"/>
</dbReference>
<dbReference type="KEGG" id="salq:SYNTR_2240"/>
<keyword evidence="8" id="KW-1185">Reference proteome</keyword>
<feature type="active site" evidence="5">
    <location>
        <position position="17"/>
    </location>
</feature>
<accession>A0A6I6DJ51</accession>
<protein>
    <recommendedName>
        <fullName evidence="5">Peptide methionine sulfoxide reductase MsrA</fullName>
        <shortName evidence="5">Protein-methionine-S-oxide reductase</shortName>
        <ecNumber evidence="5">1.8.4.11</ecNumber>
    </recommendedName>
    <alternativeName>
        <fullName evidence="5">Peptide-methionine (S)-S-oxide reductase</fullName>
        <shortName evidence="5">Peptide Met(O) reductase</shortName>
    </alternativeName>
</protein>
<evidence type="ECO:0000256" key="2">
    <source>
        <dbReference type="ARBA" id="ARBA00023002"/>
    </source>
</evidence>
<dbReference type="Pfam" id="PF01625">
    <property type="entry name" value="PMSR"/>
    <property type="match status" value="1"/>
</dbReference>
<dbReference type="Proteomes" id="UP000426444">
    <property type="component" value="Chromosome"/>
</dbReference>
<organism evidence="7 8">
    <name type="scientific">Candidatus Syntrophocurvum alkaliphilum</name>
    <dbReference type="NCBI Taxonomy" id="2293317"/>
    <lineage>
        <taxon>Bacteria</taxon>
        <taxon>Bacillati</taxon>
        <taxon>Bacillota</taxon>
        <taxon>Clostridia</taxon>
        <taxon>Eubacteriales</taxon>
        <taxon>Syntrophomonadaceae</taxon>
        <taxon>Candidatus Syntrophocurvum</taxon>
    </lineage>
</organism>
<dbReference type="InterPro" id="IPR036509">
    <property type="entry name" value="Met_Sox_Rdtase_MsrA_sf"/>
</dbReference>
<dbReference type="OrthoDB" id="4174719at2"/>
<dbReference type="GO" id="GO:0008113">
    <property type="term" value="F:peptide-methionine (S)-S-oxide reductase activity"/>
    <property type="evidence" value="ECO:0007669"/>
    <property type="project" value="UniProtKB-UniRule"/>
</dbReference>
<proteinExistence type="inferred from homology"/>
<evidence type="ECO:0000256" key="1">
    <source>
        <dbReference type="ARBA" id="ARBA00005591"/>
    </source>
</evidence>
<name>A0A6I6DJ51_9FIRM</name>
<dbReference type="RefSeq" id="WP_156204580.1">
    <property type="nucleotide sequence ID" value="NZ_CP046457.1"/>
</dbReference>
<keyword evidence="2 5" id="KW-0560">Oxidoreductase</keyword>
<dbReference type="NCBIfam" id="TIGR00401">
    <property type="entry name" value="msrA"/>
    <property type="match status" value="1"/>
</dbReference>
<evidence type="ECO:0000313" key="7">
    <source>
        <dbReference type="EMBL" id="QGU00834.1"/>
    </source>
</evidence>
<dbReference type="AlphaFoldDB" id="A0A6I6DJ51"/>
<dbReference type="PANTHER" id="PTHR43774">
    <property type="entry name" value="PEPTIDE METHIONINE SULFOXIDE REDUCTASE"/>
    <property type="match status" value="1"/>
</dbReference>
<dbReference type="InterPro" id="IPR002569">
    <property type="entry name" value="Met_Sox_Rdtase_MsrA_dom"/>
</dbReference>
<dbReference type="HAMAP" id="MF_01401">
    <property type="entry name" value="MsrA"/>
    <property type="match status" value="1"/>
</dbReference>
<evidence type="ECO:0000313" key="8">
    <source>
        <dbReference type="Proteomes" id="UP000426444"/>
    </source>
</evidence>
<gene>
    <name evidence="5" type="primary">msrA</name>
    <name evidence="7" type="ORF">SYNTR_2240</name>
</gene>
<feature type="domain" description="Peptide methionine sulphoxide reductase MsrA" evidence="6">
    <location>
        <begin position="10"/>
        <end position="161"/>
    </location>
</feature>
<evidence type="ECO:0000259" key="6">
    <source>
        <dbReference type="Pfam" id="PF01625"/>
    </source>
</evidence>
<comment type="catalytic activity">
    <reaction evidence="4 5">
        <text>[thioredoxin]-disulfide + L-methionine + H2O = L-methionine (S)-S-oxide + [thioredoxin]-dithiol</text>
        <dbReference type="Rhea" id="RHEA:19993"/>
        <dbReference type="Rhea" id="RHEA-COMP:10698"/>
        <dbReference type="Rhea" id="RHEA-COMP:10700"/>
        <dbReference type="ChEBI" id="CHEBI:15377"/>
        <dbReference type="ChEBI" id="CHEBI:29950"/>
        <dbReference type="ChEBI" id="CHEBI:50058"/>
        <dbReference type="ChEBI" id="CHEBI:57844"/>
        <dbReference type="ChEBI" id="CHEBI:58772"/>
        <dbReference type="EC" id="1.8.4.11"/>
    </reaction>
</comment>
<reference evidence="8" key="1">
    <citation type="journal article" date="2019" name="Microbiology">
        <title>Complete Genome Sequence of an Uncultured Bacterium of the Candidate Phylum Bipolaricaulota.</title>
        <authorList>
            <person name="Kadnikov V.V."/>
            <person name="Mardanov A.V."/>
            <person name="Beletsky A.V."/>
            <person name="Frank Y.A."/>
            <person name="Karnachuk O.V."/>
            <person name="Ravin N.V."/>
        </authorList>
    </citation>
    <scope>NUCLEOTIDE SEQUENCE [LARGE SCALE GENOMIC DNA]</scope>
</reference>
<comment type="catalytic activity">
    <reaction evidence="3 5">
        <text>L-methionyl-[protein] + [thioredoxin]-disulfide + H2O = L-methionyl-(S)-S-oxide-[protein] + [thioredoxin]-dithiol</text>
        <dbReference type="Rhea" id="RHEA:14217"/>
        <dbReference type="Rhea" id="RHEA-COMP:10698"/>
        <dbReference type="Rhea" id="RHEA-COMP:10700"/>
        <dbReference type="Rhea" id="RHEA-COMP:12313"/>
        <dbReference type="Rhea" id="RHEA-COMP:12315"/>
        <dbReference type="ChEBI" id="CHEBI:15377"/>
        <dbReference type="ChEBI" id="CHEBI:16044"/>
        <dbReference type="ChEBI" id="CHEBI:29950"/>
        <dbReference type="ChEBI" id="CHEBI:44120"/>
        <dbReference type="ChEBI" id="CHEBI:50058"/>
        <dbReference type="EC" id="1.8.4.11"/>
    </reaction>
</comment>